<evidence type="ECO:0000256" key="14">
    <source>
        <dbReference type="PROSITE-ProRule" id="PRU00175"/>
    </source>
</evidence>
<evidence type="ECO:0000256" key="7">
    <source>
        <dbReference type="ARBA" id="ARBA00022723"/>
    </source>
</evidence>
<keyword evidence="8 14" id="KW-0863">Zinc-finger</keyword>
<dbReference type="PANTHER" id="PTHR46913">
    <property type="entry name" value="RING-H2 FINGER PROTEIN ATL16"/>
    <property type="match status" value="1"/>
</dbReference>
<keyword evidence="10" id="KW-0862">Zinc</keyword>
<feature type="region of interest" description="Disordered" evidence="15">
    <location>
        <begin position="358"/>
        <end position="381"/>
    </location>
</feature>
<evidence type="ECO:0000256" key="13">
    <source>
        <dbReference type="ARBA" id="ARBA00024209"/>
    </source>
</evidence>
<evidence type="ECO:0000256" key="11">
    <source>
        <dbReference type="ARBA" id="ARBA00022989"/>
    </source>
</evidence>
<evidence type="ECO:0000256" key="15">
    <source>
        <dbReference type="SAM" id="MobiDB-lite"/>
    </source>
</evidence>
<evidence type="ECO:0000256" key="4">
    <source>
        <dbReference type="ARBA" id="ARBA00012483"/>
    </source>
</evidence>
<comment type="caution">
    <text evidence="18">The sequence shown here is derived from an EMBL/GenBank/DDBJ whole genome shotgun (WGS) entry which is preliminary data.</text>
</comment>
<feature type="domain" description="RING-type" evidence="17">
    <location>
        <begin position="150"/>
        <end position="192"/>
    </location>
</feature>
<dbReference type="AlphaFoldDB" id="A0A2P5EPJ6"/>
<accession>A0A2P5EPJ6</accession>
<keyword evidence="7" id="KW-0479">Metal-binding</keyword>
<dbReference type="Gene3D" id="3.30.40.10">
    <property type="entry name" value="Zinc/RING finger domain, C3HC4 (zinc finger)"/>
    <property type="match status" value="1"/>
</dbReference>
<protein>
    <recommendedName>
        <fullName evidence="4">RING-type E3 ubiquitin transferase</fullName>
        <ecNumber evidence="4">2.3.2.27</ecNumber>
    </recommendedName>
</protein>
<dbReference type="InterPro" id="IPR001841">
    <property type="entry name" value="Znf_RING"/>
</dbReference>
<gene>
    <name evidence="18" type="ORF">TorRG33x02_167850</name>
</gene>
<feature type="region of interest" description="Disordered" evidence="15">
    <location>
        <begin position="207"/>
        <end position="253"/>
    </location>
</feature>
<evidence type="ECO:0000256" key="6">
    <source>
        <dbReference type="ARBA" id="ARBA00022692"/>
    </source>
</evidence>
<feature type="transmembrane region" description="Helical" evidence="16">
    <location>
        <begin position="54"/>
        <end position="77"/>
    </location>
</feature>
<dbReference type="GO" id="GO:0008270">
    <property type="term" value="F:zinc ion binding"/>
    <property type="evidence" value="ECO:0007669"/>
    <property type="project" value="UniProtKB-KW"/>
</dbReference>
<organism evidence="18 19">
    <name type="scientific">Trema orientale</name>
    <name type="common">Charcoal tree</name>
    <name type="synonym">Celtis orientalis</name>
    <dbReference type="NCBI Taxonomy" id="63057"/>
    <lineage>
        <taxon>Eukaryota</taxon>
        <taxon>Viridiplantae</taxon>
        <taxon>Streptophyta</taxon>
        <taxon>Embryophyta</taxon>
        <taxon>Tracheophyta</taxon>
        <taxon>Spermatophyta</taxon>
        <taxon>Magnoliopsida</taxon>
        <taxon>eudicotyledons</taxon>
        <taxon>Gunneridae</taxon>
        <taxon>Pentapetalae</taxon>
        <taxon>rosids</taxon>
        <taxon>fabids</taxon>
        <taxon>Rosales</taxon>
        <taxon>Cannabaceae</taxon>
        <taxon>Trema</taxon>
    </lineage>
</organism>
<dbReference type="InterPro" id="IPR013083">
    <property type="entry name" value="Znf_RING/FYVE/PHD"/>
</dbReference>
<dbReference type="EMBL" id="JXTC01000117">
    <property type="protein sequence ID" value="PON87432.1"/>
    <property type="molecule type" value="Genomic_DNA"/>
</dbReference>
<reference evidence="19" key="1">
    <citation type="submission" date="2016-06" db="EMBL/GenBank/DDBJ databases">
        <title>Parallel loss of symbiosis genes in relatives of nitrogen-fixing non-legume Parasponia.</title>
        <authorList>
            <person name="Van Velzen R."/>
            <person name="Holmer R."/>
            <person name="Bu F."/>
            <person name="Rutten L."/>
            <person name="Van Zeijl A."/>
            <person name="Liu W."/>
            <person name="Santuari L."/>
            <person name="Cao Q."/>
            <person name="Sharma T."/>
            <person name="Shen D."/>
            <person name="Roswanjaya Y."/>
            <person name="Wardhani T."/>
            <person name="Kalhor M.S."/>
            <person name="Jansen J."/>
            <person name="Van den Hoogen J."/>
            <person name="Gungor B."/>
            <person name="Hartog M."/>
            <person name="Hontelez J."/>
            <person name="Verver J."/>
            <person name="Yang W.-C."/>
            <person name="Schijlen E."/>
            <person name="Repin R."/>
            <person name="Schilthuizen M."/>
            <person name="Schranz E."/>
            <person name="Heidstra R."/>
            <person name="Miyata K."/>
            <person name="Fedorova E."/>
            <person name="Kohlen W."/>
            <person name="Bisseling T."/>
            <person name="Smit S."/>
            <person name="Geurts R."/>
        </authorList>
    </citation>
    <scope>NUCLEOTIDE SEQUENCE [LARGE SCALE GENOMIC DNA]</scope>
    <source>
        <strain evidence="19">cv. RG33-2</strain>
    </source>
</reference>
<dbReference type="InterPro" id="IPR044600">
    <property type="entry name" value="ATL1/ATL16-like"/>
</dbReference>
<evidence type="ECO:0000256" key="8">
    <source>
        <dbReference type="ARBA" id="ARBA00022771"/>
    </source>
</evidence>
<dbReference type="Pfam" id="PF13639">
    <property type="entry name" value="zf-RING_2"/>
    <property type="match status" value="1"/>
</dbReference>
<dbReference type="SMART" id="SM01197">
    <property type="entry name" value="FANCL_C"/>
    <property type="match status" value="1"/>
</dbReference>
<dbReference type="STRING" id="63057.A0A2P5EPJ6"/>
<dbReference type="FunFam" id="3.30.40.10:FF:000233">
    <property type="entry name" value="RING-H2 finger protein ATL54"/>
    <property type="match status" value="1"/>
</dbReference>
<dbReference type="CDD" id="cd16461">
    <property type="entry name" value="RING-H2_EL5-like"/>
    <property type="match status" value="1"/>
</dbReference>
<dbReference type="PROSITE" id="PS50089">
    <property type="entry name" value="ZF_RING_2"/>
    <property type="match status" value="1"/>
</dbReference>
<dbReference type="OrthoDB" id="9984778at2759"/>
<dbReference type="InParanoid" id="A0A2P5EPJ6"/>
<comment type="similarity">
    <text evidence="13">Belongs to the RING-type zinc finger family. ATL subfamily.</text>
</comment>
<comment type="pathway">
    <text evidence="3">Protein modification; protein ubiquitination.</text>
</comment>
<dbReference type="GO" id="GO:0016020">
    <property type="term" value="C:membrane"/>
    <property type="evidence" value="ECO:0007669"/>
    <property type="project" value="UniProtKB-SubCell"/>
</dbReference>
<proteinExistence type="inferred from homology"/>
<dbReference type="PANTHER" id="PTHR46913:SF22">
    <property type="entry name" value="RING-TYPE E3 UBIQUITIN TRANSFERASE"/>
    <property type="match status" value="1"/>
</dbReference>
<evidence type="ECO:0000256" key="1">
    <source>
        <dbReference type="ARBA" id="ARBA00000900"/>
    </source>
</evidence>
<evidence type="ECO:0000256" key="10">
    <source>
        <dbReference type="ARBA" id="ARBA00022833"/>
    </source>
</evidence>
<dbReference type="SMART" id="SM00184">
    <property type="entry name" value="RING"/>
    <property type="match status" value="1"/>
</dbReference>
<sequence>MGSLGSPKTWVPYLNSKDCSQGFCSLYCPQWCYIINPPPPPLDFPDDNNSSPNFSPLVVAVIGILVSAFLLVSYYTIISKYCGNMDQTGGGQRRRSQENDNPDEDFEENHSPSIHEPWHVATNGLDEALIKSITVCKFKKGDGLIEGTDCSVCLSEFQDDENIRLLPKCSHAFHIHCIDTWLRSHSNCPLCRAQVVCVNASTTAATQFPPSTTEISSSNESMADNPRLENENGVLGRDQNSERASEVEETEHGNGVFVRKTSSLRAFSDLGNNLEERHTIIDIGDEIRRSISMDHSGRNRVLIADILNNHGGEEEEKDGHIEEEEEEEEESSFGKNGRRKGILNCVRSPVEMKRSVSSGRFFLARPAGTGSGRGRNSVIPL</sequence>
<keyword evidence="19" id="KW-1185">Reference proteome</keyword>
<keyword evidence="6 16" id="KW-0812">Transmembrane</keyword>
<evidence type="ECO:0000256" key="5">
    <source>
        <dbReference type="ARBA" id="ARBA00022679"/>
    </source>
</evidence>
<feature type="compositionally biased region" description="Basic and acidic residues" evidence="15">
    <location>
        <begin position="239"/>
        <end position="252"/>
    </location>
</feature>
<dbReference type="SUPFAM" id="SSF57850">
    <property type="entry name" value="RING/U-box"/>
    <property type="match status" value="1"/>
</dbReference>
<evidence type="ECO:0000256" key="9">
    <source>
        <dbReference type="ARBA" id="ARBA00022786"/>
    </source>
</evidence>
<dbReference type="Proteomes" id="UP000237000">
    <property type="component" value="Unassembled WGS sequence"/>
</dbReference>
<evidence type="ECO:0000313" key="18">
    <source>
        <dbReference type="EMBL" id="PON87432.1"/>
    </source>
</evidence>
<dbReference type="EC" id="2.3.2.27" evidence="4"/>
<feature type="region of interest" description="Disordered" evidence="15">
    <location>
        <begin position="87"/>
        <end position="114"/>
    </location>
</feature>
<keyword evidence="12 16" id="KW-0472">Membrane</keyword>
<dbReference type="GO" id="GO:0061630">
    <property type="term" value="F:ubiquitin protein ligase activity"/>
    <property type="evidence" value="ECO:0007669"/>
    <property type="project" value="UniProtKB-EC"/>
</dbReference>
<name>A0A2P5EPJ6_TREOI</name>
<feature type="region of interest" description="Disordered" evidence="15">
    <location>
        <begin position="309"/>
        <end position="339"/>
    </location>
</feature>
<evidence type="ECO:0000256" key="3">
    <source>
        <dbReference type="ARBA" id="ARBA00004906"/>
    </source>
</evidence>
<evidence type="ECO:0000259" key="17">
    <source>
        <dbReference type="PROSITE" id="PS50089"/>
    </source>
</evidence>
<dbReference type="UniPathway" id="UPA00143"/>
<evidence type="ECO:0000256" key="2">
    <source>
        <dbReference type="ARBA" id="ARBA00004167"/>
    </source>
</evidence>
<keyword evidence="9" id="KW-0833">Ubl conjugation pathway</keyword>
<dbReference type="GO" id="GO:0016567">
    <property type="term" value="P:protein ubiquitination"/>
    <property type="evidence" value="ECO:0007669"/>
    <property type="project" value="UniProtKB-UniPathway"/>
</dbReference>
<feature type="compositionally biased region" description="Acidic residues" evidence="15">
    <location>
        <begin position="313"/>
        <end position="331"/>
    </location>
</feature>
<feature type="compositionally biased region" description="Polar residues" evidence="15">
    <location>
        <begin position="207"/>
        <end position="222"/>
    </location>
</feature>
<comment type="subcellular location">
    <subcellularLocation>
        <location evidence="2">Membrane</location>
        <topology evidence="2">Single-pass membrane protein</topology>
    </subcellularLocation>
</comment>
<comment type="catalytic activity">
    <reaction evidence="1">
        <text>S-ubiquitinyl-[E2 ubiquitin-conjugating enzyme]-L-cysteine + [acceptor protein]-L-lysine = [E2 ubiquitin-conjugating enzyme]-L-cysteine + N(6)-ubiquitinyl-[acceptor protein]-L-lysine.</text>
        <dbReference type="EC" id="2.3.2.27"/>
    </reaction>
</comment>
<keyword evidence="11 16" id="KW-1133">Transmembrane helix</keyword>
<evidence type="ECO:0000256" key="16">
    <source>
        <dbReference type="SAM" id="Phobius"/>
    </source>
</evidence>
<evidence type="ECO:0000256" key="12">
    <source>
        <dbReference type="ARBA" id="ARBA00023136"/>
    </source>
</evidence>
<evidence type="ECO:0000313" key="19">
    <source>
        <dbReference type="Proteomes" id="UP000237000"/>
    </source>
</evidence>
<keyword evidence="5" id="KW-0808">Transferase</keyword>